<evidence type="ECO:0000313" key="2">
    <source>
        <dbReference type="EMBL" id="KAG2541722.1"/>
    </source>
</evidence>
<reference evidence="2" key="1">
    <citation type="submission" date="2020-05" db="EMBL/GenBank/DDBJ databases">
        <title>WGS assembly of Panicum virgatum.</title>
        <authorList>
            <person name="Lovell J.T."/>
            <person name="Jenkins J."/>
            <person name="Shu S."/>
            <person name="Juenger T.E."/>
            <person name="Schmutz J."/>
        </authorList>
    </citation>
    <scope>NUCLEOTIDE SEQUENCE</scope>
    <source>
        <strain evidence="2">AP13</strain>
    </source>
</reference>
<dbReference type="EMBL" id="CM029054">
    <property type="protein sequence ID" value="KAG2541722.1"/>
    <property type="molecule type" value="Genomic_DNA"/>
</dbReference>
<name>A0A8T0N029_PANVG</name>
<feature type="compositionally biased region" description="Low complexity" evidence="1">
    <location>
        <begin position="76"/>
        <end position="87"/>
    </location>
</feature>
<proteinExistence type="predicted"/>
<protein>
    <submittedName>
        <fullName evidence="2">Uncharacterized protein</fullName>
    </submittedName>
</protein>
<organism evidence="2 3">
    <name type="scientific">Panicum virgatum</name>
    <name type="common">Blackwell switchgrass</name>
    <dbReference type="NCBI Taxonomy" id="38727"/>
    <lineage>
        <taxon>Eukaryota</taxon>
        <taxon>Viridiplantae</taxon>
        <taxon>Streptophyta</taxon>
        <taxon>Embryophyta</taxon>
        <taxon>Tracheophyta</taxon>
        <taxon>Spermatophyta</taxon>
        <taxon>Magnoliopsida</taxon>
        <taxon>Liliopsida</taxon>
        <taxon>Poales</taxon>
        <taxon>Poaceae</taxon>
        <taxon>PACMAD clade</taxon>
        <taxon>Panicoideae</taxon>
        <taxon>Panicodae</taxon>
        <taxon>Paniceae</taxon>
        <taxon>Panicinae</taxon>
        <taxon>Panicum</taxon>
        <taxon>Panicum sect. Hiantes</taxon>
    </lineage>
</organism>
<evidence type="ECO:0000313" key="3">
    <source>
        <dbReference type="Proteomes" id="UP000823388"/>
    </source>
</evidence>
<evidence type="ECO:0000256" key="1">
    <source>
        <dbReference type="SAM" id="MobiDB-lite"/>
    </source>
</evidence>
<keyword evidence="3" id="KW-1185">Reference proteome</keyword>
<gene>
    <name evidence="2" type="ORF">PVAP13_9NG696700</name>
</gene>
<dbReference type="AlphaFoldDB" id="A0A8T0N029"/>
<accession>A0A8T0N029</accession>
<sequence length="129" mass="13640">MSPSRNRHPAVDPPRPRPRAPVRSGSSAPHRPPLHAVRVIARRPPRPPRCRCAASGVADPHRLLRPSAPASSATVPRSAPTRSAPPKAARPPATPIAANCSILIYTTQTRPVACNSNRAARSSSPLSDP</sequence>
<comment type="caution">
    <text evidence="2">The sequence shown here is derived from an EMBL/GenBank/DDBJ whole genome shotgun (WGS) entry which is preliminary data.</text>
</comment>
<dbReference type="Proteomes" id="UP000823388">
    <property type="component" value="Chromosome 9N"/>
</dbReference>
<feature type="compositionally biased region" description="Basic residues" evidence="1">
    <location>
        <begin position="40"/>
        <end position="49"/>
    </location>
</feature>
<feature type="region of interest" description="Disordered" evidence="1">
    <location>
        <begin position="1"/>
        <end position="95"/>
    </location>
</feature>